<evidence type="ECO:0000313" key="3">
    <source>
        <dbReference type="Proteomes" id="UP000781932"/>
    </source>
</evidence>
<dbReference type="PANTHER" id="PTHR38791">
    <property type="entry name" value="ZN(II)2CYS6 TRANSCRIPTION FACTOR (EUROFUNG)-RELATED-RELATED"/>
    <property type="match status" value="1"/>
</dbReference>
<protein>
    <submittedName>
        <fullName evidence="2">C6 transcription factor</fullName>
    </submittedName>
</protein>
<dbReference type="InterPro" id="IPR021858">
    <property type="entry name" value="Fun_TF"/>
</dbReference>
<gene>
    <name evidence="2" type="ORF">CkaCkLH20_10609</name>
</gene>
<accession>A0A9P6HVK8</accession>
<name>A0A9P6HVK8_9PEZI</name>
<dbReference type="Pfam" id="PF11951">
    <property type="entry name" value="Fungal_trans_2"/>
    <property type="match status" value="1"/>
</dbReference>
<organism evidence="2 3">
    <name type="scientific">Colletotrichum karsti</name>
    <dbReference type="NCBI Taxonomy" id="1095194"/>
    <lineage>
        <taxon>Eukaryota</taxon>
        <taxon>Fungi</taxon>
        <taxon>Dikarya</taxon>
        <taxon>Ascomycota</taxon>
        <taxon>Pezizomycotina</taxon>
        <taxon>Sordariomycetes</taxon>
        <taxon>Hypocreomycetidae</taxon>
        <taxon>Glomerellales</taxon>
        <taxon>Glomerellaceae</taxon>
        <taxon>Colletotrichum</taxon>
        <taxon>Colletotrichum boninense species complex</taxon>
    </lineage>
</organism>
<evidence type="ECO:0000256" key="1">
    <source>
        <dbReference type="ARBA" id="ARBA00023242"/>
    </source>
</evidence>
<evidence type="ECO:0000313" key="2">
    <source>
        <dbReference type="EMBL" id="KAF9871977.1"/>
    </source>
</evidence>
<keyword evidence="3" id="KW-1185">Reference proteome</keyword>
<comment type="caution">
    <text evidence="2">The sequence shown here is derived from an EMBL/GenBank/DDBJ whole genome shotgun (WGS) entry which is preliminary data.</text>
</comment>
<keyword evidence="1" id="KW-0539">Nucleus</keyword>
<dbReference type="RefSeq" id="XP_038741438.1">
    <property type="nucleotide sequence ID" value="XM_038893323.1"/>
</dbReference>
<dbReference type="OrthoDB" id="5429770at2759"/>
<reference evidence="2" key="1">
    <citation type="submission" date="2020-03" db="EMBL/GenBank/DDBJ databases">
        <authorList>
            <person name="He L."/>
        </authorList>
    </citation>
    <scope>NUCLEOTIDE SEQUENCE</scope>
    <source>
        <strain evidence="2">CkLH20</strain>
    </source>
</reference>
<proteinExistence type="predicted"/>
<reference evidence="2" key="2">
    <citation type="submission" date="2020-11" db="EMBL/GenBank/DDBJ databases">
        <title>Whole genome sequencing of Colletotrichum sp.</title>
        <authorList>
            <person name="Li H."/>
        </authorList>
    </citation>
    <scope>NUCLEOTIDE SEQUENCE</scope>
    <source>
        <strain evidence="2">CkLH20</strain>
    </source>
</reference>
<dbReference type="PANTHER" id="PTHR38791:SF1">
    <property type="entry name" value="TRANSCRIPTION FACTOR, PUTATIVE-RELATED"/>
    <property type="match status" value="1"/>
</dbReference>
<dbReference type="InterPro" id="IPR053175">
    <property type="entry name" value="DHMBA_Reg_Transcription_Factor"/>
</dbReference>
<dbReference type="Proteomes" id="UP000781932">
    <property type="component" value="Unassembled WGS sequence"/>
</dbReference>
<dbReference type="AlphaFoldDB" id="A0A9P6HVK8"/>
<dbReference type="EMBL" id="JAATWM020000041">
    <property type="protein sequence ID" value="KAF9871977.1"/>
    <property type="molecule type" value="Genomic_DNA"/>
</dbReference>
<sequence>MSVERKAVSRRAYDSLRGTQAQPTVLELAWDTRARYAFFSTYIGGFTRSMAEVTHHYKTARTSDHLSASVEAASLAFMATQLNSSHLMRLANGSYIRAVQRLGLALEKLSSQEAEEALQSILLLDMYEKMVHRDPQTSQAWMSHSKGGLSLIHARANTILSSPTGCQIAARLVTAVTVSCATVAADTPKELVTLRRNLGYQVRSPKWSFLGVLGRVSNLKFDFEKGAILQRDFIVRAKCLDDQLKALDNTLPPTWQPLRIPTSADHPNVLDNYYDLYADHYTTQVANALRLLRLILCCLVKRHIPDGSYTNEPAFKDTIRRLTRKICASVPQFILPGVLPTNSIPFSPVQLLQCGTFLTPLYLVHQVTEEALVREWIQSCMGFMWESGGLKAAKEVAELMSNRPDLDYWNVFAMTGSYAFAA</sequence>
<dbReference type="GeneID" id="62166397"/>